<evidence type="ECO:0000256" key="1">
    <source>
        <dbReference type="SAM" id="MobiDB-lite"/>
    </source>
</evidence>
<feature type="region of interest" description="Disordered" evidence="1">
    <location>
        <begin position="1"/>
        <end position="25"/>
    </location>
</feature>
<comment type="caution">
    <text evidence="3">The sequence shown here is derived from an EMBL/GenBank/DDBJ whole genome shotgun (WGS) entry which is preliminary data.</text>
</comment>
<proteinExistence type="predicted"/>
<dbReference type="EMBL" id="JQAT01000001">
    <property type="protein sequence ID" value="KRN29336.1"/>
    <property type="molecule type" value="Genomic_DNA"/>
</dbReference>
<feature type="compositionally biased region" description="Basic and acidic residues" evidence="1">
    <location>
        <begin position="1"/>
        <end position="11"/>
    </location>
</feature>
<dbReference type="EMBL" id="JQAZ01000001">
    <property type="protein sequence ID" value="KRN34135.1"/>
    <property type="molecule type" value="Genomic_DNA"/>
</dbReference>
<dbReference type="AlphaFoldDB" id="A0A0R2G991"/>
<feature type="region of interest" description="Disordered" evidence="1">
    <location>
        <begin position="126"/>
        <end position="149"/>
    </location>
</feature>
<accession>A0A0R2G991</accession>
<dbReference type="SUPFAM" id="SSF160515">
    <property type="entry name" value="YueI-like"/>
    <property type="match status" value="1"/>
</dbReference>
<sequence length="149" mass="16649">MSDDLNKRLENSSHGGTPQTKPDERRQYLGSLRERVVLSITVAEMKVPQTLTTLKKVLPDYLHHDYQALINGKLDTDVTSAYIGALSHAGLPFTLVRDETAHTQADAFALLIVAKTAVNEPTIDIDTKYPQPKTAPEPEKKSLWDKLFH</sequence>
<dbReference type="InterPro" id="IPR012543">
    <property type="entry name" value="DUF1694"/>
</dbReference>
<dbReference type="PATRIC" id="fig|81857.3.peg.225"/>
<gene>
    <name evidence="2" type="ORF">IV38_GL000219</name>
    <name evidence="3" type="ORF">IV40_GL000450</name>
</gene>
<name>A0A0R2G991_9LACO</name>
<feature type="compositionally biased region" description="Basic and acidic residues" evidence="1">
    <location>
        <begin position="136"/>
        <end position="149"/>
    </location>
</feature>
<dbReference type="Gene3D" id="3.30.1330.30">
    <property type="match status" value="1"/>
</dbReference>
<keyword evidence="4" id="KW-1185">Reference proteome</keyword>
<dbReference type="Proteomes" id="UP000051751">
    <property type="component" value="Unassembled WGS sequence"/>
</dbReference>
<reference evidence="4 5" key="1">
    <citation type="journal article" date="2015" name="Genome Announc.">
        <title>Expanding the biotechnology potential of lactobacilli through comparative genomics of 213 strains and associated genera.</title>
        <authorList>
            <person name="Sun Z."/>
            <person name="Harris H.M."/>
            <person name="McCann A."/>
            <person name="Guo C."/>
            <person name="Argimon S."/>
            <person name="Zhang W."/>
            <person name="Yang X."/>
            <person name="Jeffery I.B."/>
            <person name="Cooney J.C."/>
            <person name="Kagawa T.F."/>
            <person name="Liu W."/>
            <person name="Song Y."/>
            <person name="Salvetti E."/>
            <person name="Wrobel A."/>
            <person name="Rasinkangas P."/>
            <person name="Parkhill J."/>
            <person name="Rea M.C."/>
            <person name="O'Sullivan O."/>
            <person name="Ritari J."/>
            <person name="Douillard F.P."/>
            <person name="Paul Ross R."/>
            <person name="Yang R."/>
            <person name="Briner A.E."/>
            <person name="Felis G.E."/>
            <person name="de Vos W.M."/>
            <person name="Barrangou R."/>
            <person name="Klaenhammer T.R."/>
            <person name="Caufield P.W."/>
            <person name="Cui Y."/>
            <person name="Zhang H."/>
            <person name="O'Toole P.W."/>
        </authorList>
    </citation>
    <scope>NUCLEOTIDE SEQUENCE [LARGE SCALE GENOMIC DNA]</scope>
    <source>
        <strain evidence="2 5">ATCC BAA-66</strain>
        <strain evidence="3 4">DSM 13344</strain>
    </source>
</reference>
<dbReference type="InterPro" id="IPR029064">
    <property type="entry name" value="Ribosomal_eL30-like_sf"/>
</dbReference>
<dbReference type="PIRSF" id="PIRSF034303">
    <property type="entry name" value="DUF1694"/>
    <property type="match status" value="1"/>
</dbReference>
<evidence type="ECO:0008006" key="6">
    <source>
        <dbReference type="Google" id="ProtNLM"/>
    </source>
</evidence>
<evidence type="ECO:0000313" key="2">
    <source>
        <dbReference type="EMBL" id="KRN29336.1"/>
    </source>
</evidence>
<dbReference type="Pfam" id="PF07997">
    <property type="entry name" value="DUF1694"/>
    <property type="match status" value="1"/>
</dbReference>
<dbReference type="Proteomes" id="UP000051645">
    <property type="component" value="Unassembled WGS sequence"/>
</dbReference>
<evidence type="ECO:0000313" key="3">
    <source>
        <dbReference type="EMBL" id="KRN34135.1"/>
    </source>
</evidence>
<dbReference type="STRING" id="81857.IV38_GL000219"/>
<protein>
    <recommendedName>
        <fullName evidence="6">DUF1694 domain-containing protein</fullName>
    </recommendedName>
</protein>
<dbReference type="OrthoDB" id="95278at2"/>
<organism evidence="3 4">
    <name type="scientific">Lactobacillus selangorensis</name>
    <dbReference type="NCBI Taxonomy" id="81857"/>
    <lineage>
        <taxon>Bacteria</taxon>
        <taxon>Bacillati</taxon>
        <taxon>Bacillota</taxon>
        <taxon>Bacilli</taxon>
        <taxon>Lactobacillales</taxon>
        <taxon>Lactobacillaceae</taxon>
        <taxon>Lactobacillus</taxon>
    </lineage>
</organism>
<evidence type="ECO:0000313" key="4">
    <source>
        <dbReference type="Proteomes" id="UP000051645"/>
    </source>
</evidence>
<evidence type="ECO:0000313" key="5">
    <source>
        <dbReference type="Proteomes" id="UP000051751"/>
    </source>
</evidence>
<dbReference type="RefSeq" id="WP_057768728.1">
    <property type="nucleotide sequence ID" value="NZ_JQAT01000001.1"/>
</dbReference>